<protein>
    <submittedName>
        <fullName evidence="1">Uncharacterized protein</fullName>
    </submittedName>
</protein>
<gene>
    <name evidence="1" type="ORF">MM415B00627_0013</name>
</gene>
<sequence>MTSTTTITNSQIRKLRIGAGQAGDLEQVAICDHALDGDGDALRQCEAVIADARAQEEPRAAVPDDDTPTHAGREVMRGDIRMKINGVEVLAECLPRADGTRTWQVSEATGPIGETAAYACIVTLWEERMRLVEALRDISADGDKTLISTDQKGCTERGINMDYSDGANTAFSQSAATATAALRAAGEEI</sequence>
<dbReference type="AlphaFoldDB" id="A0A6M3J2Q3"/>
<reference evidence="1" key="1">
    <citation type="submission" date="2020-03" db="EMBL/GenBank/DDBJ databases">
        <title>The deep terrestrial virosphere.</title>
        <authorList>
            <person name="Holmfeldt K."/>
            <person name="Nilsson E."/>
            <person name="Simone D."/>
            <person name="Lopez-Fernandez M."/>
            <person name="Wu X."/>
            <person name="de Brujin I."/>
            <person name="Lundin D."/>
            <person name="Andersson A."/>
            <person name="Bertilsson S."/>
            <person name="Dopson M."/>
        </authorList>
    </citation>
    <scope>NUCLEOTIDE SEQUENCE</scope>
    <source>
        <strain evidence="1">MM415B00627</strain>
    </source>
</reference>
<name>A0A6M3J2Q3_9ZZZZ</name>
<organism evidence="1">
    <name type="scientific">viral metagenome</name>
    <dbReference type="NCBI Taxonomy" id="1070528"/>
    <lineage>
        <taxon>unclassified sequences</taxon>
        <taxon>metagenomes</taxon>
        <taxon>organismal metagenomes</taxon>
    </lineage>
</organism>
<proteinExistence type="predicted"/>
<accession>A0A6M3J2Q3</accession>
<dbReference type="EMBL" id="MT141497">
    <property type="protein sequence ID" value="QJA63431.1"/>
    <property type="molecule type" value="Genomic_DNA"/>
</dbReference>
<evidence type="ECO:0000313" key="1">
    <source>
        <dbReference type="EMBL" id="QJA63431.1"/>
    </source>
</evidence>